<reference evidence="3" key="2">
    <citation type="submission" date="2017-02" db="EMBL/GenBank/DDBJ databases">
        <title>Sunflower complete genome.</title>
        <authorList>
            <person name="Langlade N."/>
            <person name="Munos S."/>
        </authorList>
    </citation>
    <scope>NUCLEOTIDE SEQUENCE [LARGE SCALE GENOMIC DNA]</scope>
    <source>
        <tissue evidence="3">Leaves</tissue>
    </source>
</reference>
<protein>
    <submittedName>
        <fullName evidence="3">Uncharacterized protein</fullName>
    </submittedName>
</protein>
<evidence type="ECO:0000313" key="3">
    <source>
        <dbReference type="EMBL" id="OTG09781.1"/>
    </source>
</evidence>
<evidence type="ECO:0000313" key="2">
    <source>
        <dbReference type="EMBL" id="KAF5784850.1"/>
    </source>
</evidence>
<proteinExistence type="predicted"/>
<evidence type="ECO:0000256" key="1">
    <source>
        <dbReference type="SAM" id="MobiDB-lite"/>
    </source>
</evidence>
<feature type="compositionally biased region" description="Polar residues" evidence="1">
    <location>
        <begin position="1"/>
        <end position="11"/>
    </location>
</feature>
<organism evidence="3 4">
    <name type="scientific">Helianthus annuus</name>
    <name type="common">Common sunflower</name>
    <dbReference type="NCBI Taxonomy" id="4232"/>
    <lineage>
        <taxon>Eukaryota</taxon>
        <taxon>Viridiplantae</taxon>
        <taxon>Streptophyta</taxon>
        <taxon>Embryophyta</taxon>
        <taxon>Tracheophyta</taxon>
        <taxon>Spermatophyta</taxon>
        <taxon>Magnoliopsida</taxon>
        <taxon>eudicotyledons</taxon>
        <taxon>Gunneridae</taxon>
        <taxon>Pentapetalae</taxon>
        <taxon>asterids</taxon>
        <taxon>campanulids</taxon>
        <taxon>Asterales</taxon>
        <taxon>Asteraceae</taxon>
        <taxon>Asteroideae</taxon>
        <taxon>Heliantheae alliance</taxon>
        <taxon>Heliantheae</taxon>
        <taxon>Helianthus</taxon>
    </lineage>
</organism>
<dbReference type="InParanoid" id="A0A251TIE0"/>
<name>A0A251TIE0_HELAN</name>
<dbReference type="EMBL" id="MNCJ02000325">
    <property type="protein sequence ID" value="KAF5784850.1"/>
    <property type="molecule type" value="Genomic_DNA"/>
</dbReference>
<dbReference type="Proteomes" id="UP000215914">
    <property type="component" value="Chromosome 10"/>
</dbReference>
<dbReference type="AlphaFoldDB" id="A0A251TIE0"/>
<gene>
    <name evidence="3" type="ORF">HannXRQ_Chr10g0280281</name>
    <name evidence="2" type="ORF">HanXRQr2_Chr10g0421701</name>
</gene>
<keyword evidence="4" id="KW-1185">Reference proteome</keyword>
<reference evidence="2" key="3">
    <citation type="submission" date="2020-06" db="EMBL/GenBank/DDBJ databases">
        <title>Helianthus annuus Genome sequencing and assembly Release 2.</title>
        <authorList>
            <person name="Gouzy J."/>
            <person name="Langlade N."/>
            <person name="Munos S."/>
        </authorList>
    </citation>
    <scope>NUCLEOTIDE SEQUENCE</scope>
    <source>
        <tissue evidence="2">Leaves</tissue>
    </source>
</reference>
<dbReference type="Gramene" id="mRNA:HanXRQr2_Chr10g0421701">
    <property type="protein sequence ID" value="mRNA:HanXRQr2_Chr10g0421701"/>
    <property type="gene ID" value="HanXRQr2_Chr10g0421701"/>
</dbReference>
<feature type="region of interest" description="Disordered" evidence="1">
    <location>
        <begin position="1"/>
        <end position="37"/>
    </location>
</feature>
<accession>A0A251TIE0</accession>
<reference evidence="2 4" key="1">
    <citation type="journal article" date="2017" name="Nature">
        <title>The sunflower genome provides insights into oil metabolism, flowering and Asterid evolution.</title>
        <authorList>
            <person name="Badouin H."/>
            <person name="Gouzy J."/>
            <person name="Grassa C.J."/>
            <person name="Murat F."/>
            <person name="Staton S.E."/>
            <person name="Cottret L."/>
            <person name="Lelandais-Briere C."/>
            <person name="Owens G.L."/>
            <person name="Carrere S."/>
            <person name="Mayjonade B."/>
            <person name="Legrand L."/>
            <person name="Gill N."/>
            <person name="Kane N.C."/>
            <person name="Bowers J.E."/>
            <person name="Hubner S."/>
            <person name="Bellec A."/>
            <person name="Berard A."/>
            <person name="Berges H."/>
            <person name="Blanchet N."/>
            <person name="Boniface M.C."/>
            <person name="Brunel D."/>
            <person name="Catrice O."/>
            <person name="Chaidir N."/>
            <person name="Claudel C."/>
            <person name="Donnadieu C."/>
            <person name="Faraut T."/>
            <person name="Fievet G."/>
            <person name="Helmstetter N."/>
            <person name="King M."/>
            <person name="Knapp S.J."/>
            <person name="Lai Z."/>
            <person name="Le Paslier M.C."/>
            <person name="Lippi Y."/>
            <person name="Lorenzon L."/>
            <person name="Mandel J.R."/>
            <person name="Marage G."/>
            <person name="Marchand G."/>
            <person name="Marquand E."/>
            <person name="Bret-Mestries E."/>
            <person name="Morien E."/>
            <person name="Nambeesan S."/>
            <person name="Nguyen T."/>
            <person name="Pegot-Espagnet P."/>
            <person name="Pouilly N."/>
            <person name="Raftis F."/>
            <person name="Sallet E."/>
            <person name="Schiex T."/>
            <person name="Thomas J."/>
            <person name="Vandecasteele C."/>
            <person name="Vares D."/>
            <person name="Vear F."/>
            <person name="Vautrin S."/>
            <person name="Crespi M."/>
            <person name="Mangin B."/>
            <person name="Burke J.M."/>
            <person name="Salse J."/>
            <person name="Munos S."/>
            <person name="Vincourt P."/>
            <person name="Rieseberg L.H."/>
            <person name="Langlade N.B."/>
        </authorList>
    </citation>
    <scope>NUCLEOTIDE SEQUENCE [LARGE SCALE GENOMIC DNA]</scope>
    <source>
        <strain evidence="4">cv. SF193</strain>
        <tissue evidence="2">Leaves</tissue>
    </source>
</reference>
<dbReference type="EMBL" id="CM007899">
    <property type="protein sequence ID" value="OTG09781.1"/>
    <property type="molecule type" value="Genomic_DNA"/>
</dbReference>
<evidence type="ECO:0000313" key="4">
    <source>
        <dbReference type="Proteomes" id="UP000215914"/>
    </source>
</evidence>
<sequence>MNRLSSTSSLPSGDDDLRNDIQSMKVQRARTPPIDAVAPYDKVKLRKVPE</sequence>